<reference evidence="2 3" key="1">
    <citation type="submission" date="2020-04" db="EMBL/GenBank/DDBJ databases">
        <title>Genome sequencing of novel species.</title>
        <authorList>
            <person name="Heo J."/>
            <person name="Kim S.-J."/>
            <person name="Kim J.-S."/>
            <person name="Hong S.-B."/>
            <person name="Kwon S.-W."/>
        </authorList>
    </citation>
    <scope>NUCLEOTIDE SEQUENCE [LARGE SCALE GENOMIC DNA]</scope>
    <source>
        <strain evidence="2 3">CJU-R4</strain>
    </source>
</reference>
<organism evidence="2 3">
    <name type="scientific">Spirosoma rhododendri</name>
    <dbReference type="NCBI Taxonomy" id="2728024"/>
    <lineage>
        <taxon>Bacteria</taxon>
        <taxon>Pseudomonadati</taxon>
        <taxon>Bacteroidota</taxon>
        <taxon>Cytophagia</taxon>
        <taxon>Cytophagales</taxon>
        <taxon>Cytophagaceae</taxon>
        <taxon>Spirosoma</taxon>
    </lineage>
</organism>
<dbReference type="KEGG" id="srho:HH216_01645"/>
<keyword evidence="1" id="KW-1133">Transmembrane helix</keyword>
<dbReference type="RefSeq" id="WP_169549210.1">
    <property type="nucleotide sequence ID" value="NZ_CP051677.1"/>
</dbReference>
<evidence type="ECO:0000313" key="2">
    <source>
        <dbReference type="EMBL" id="QJD77267.1"/>
    </source>
</evidence>
<sequence>MFHSFFQLLRRLYYGFWLLVVIVGLGFATVFAWHLYEQEQFQTQLQEEGKLVTVRLQRTDRDSRVIWDKLNNVVYAGFTYRNRPYEVRYLNSTRWLSPGDTLSLLYLAPTDTFGQRQSVLRSVPLRGASRLIGWTSARDVSPEWLALGAFGLMAMILFVVVMGLILRLTSFTGAQTLAQIVLTLFLGAMALYLSYDTWQYYQYDERVSDHGQPMTVRVTGVDRHRVRGSTHKRSFWKRYEYDATVAFRGQSRRIAIDADDYDRLAAGDTRLDVRYDPTVDDFIAVNYSPDSSKLIAALVLWVMFAAFLRTTFTSASTTQQPVPPTQ</sequence>
<name>A0A7L5DMH3_9BACT</name>
<dbReference type="EMBL" id="CP051677">
    <property type="protein sequence ID" value="QJD77267.1"/>
    <property type="molecule type" value="Genomic_DNA"/>
</dbReference>
<evidence type="ECO:0008006" key="4">
    <source>
        <dbReference type="Google" id="ProtNLM"/>
    </source>
</evidence>
<gene>
    <name evidence="2" type="ORF">HH216_01645</name>
</gene>
<dbReference type="AlphaFoldDB" id="A0A7L5DMH3"/>
<keyword evidence="1" id="KW-0812">Transmembrane</keyword>
<feature type="transmembrane region" description="Helical" evidence="1">
    <location>
        <begin position="12"/>
        <end position="36"/>
    </location>
</feature>
<keyword evidence="3" id="KW-1185">Reference proteome</keyword>
<proteinExistence type="predicted"/>
<protein>
    <recommendedName>
        <fullName evidence="4">DUF3592 domain-containing protein</fullName>
    </recommendedName>
</protein>
<evidence type="ECO:0000313" key="3">
    <source>
        <dbReference type="Proteomes" id="UP000501128"/>
    </source>
</evidence>
<feature type="transmembrane region" description="Helical" evidence="1">
    <location>
        <begin position="144"/>
        <end position="165"/>
    </location>
</feature>
<feature type="transmembrane region" description="Helical" evidence="1">
    <location>
        <begin position="177"/>
        <end position="195"/>
    </location>
</feature>
<feature type="transmembrane region" description="Helical" evidence="1">
    <location>
        <begin position="294"/>
        <end position="312"/>
    </location>
</feature>
<evidence type="ECO:0000256" key="1">
    <source>
        <dbReference type="SAM" id="Phobius"/>
    </source>
</evidence>
<keyword evidence="1" id="KW-0472">Membrane</keyword>
<dbReference type="Proteomes" id="UP000501128">
    <property type="component" value="Chromosome"/>
</dbReference>
<accession>A0A7L5DMH3</accession>